<dbReference type="GO" id="GO:0005829">
    <property type="term" value="C:cytosol"/>
    <property type="evidence" value="ECO:0007669"/>
    <property type="project" value="UniProtKB-ARBA"/>
</dbReference>
<dbReference type="Gene3D" id="2.40.50.100">
    <property type="match status" value="1"/>
</dbReference>
<dbReference type="FunFam" id="3.30.559.10:FF:000027">
    <property type="entry name" value="Dihydrolipoamide acetyltransferase component of pyruvate dehydrogenase complex"/>
    <property type="match status" value="1"/>
</dbReference>
<dbReference type="InterPro" id="IPR011053">
    <property type="entry name" value="Single_hybrid_motif"/>
</dbReference>
<sequence length="523" mass="54541">MMRAVTQVLRGSRVGGVIARHSDKRASLSGLKQVKTNHLTSTGSRAIVSLISHPGLRIKTGLTPSARSCFSSGGSQPFLLADIGEGIAEVELLQWFVNVGDDVKQFDKICEVQSDKATVEITSRYDGVVESLNGDVGDMMIVGEPLMVIAVEGGVAGGAGAGGGGEKKVTTDEPGEMKTKLNIPSSAGGSGGGGFKAGDGSKVLTTPAVRKMGKEHNIDLSTVEGTGPNGRILKEDILRLIGGGGGGGGGNFVASPAKAVPVSSSPPSALSAAPSEPKSFKPLPTRPSAGERREPVRGYARLMVQSMNESLKIPHFGYADEVSMGKLDALRKELKVVGEQYGVKMSYMPMMIKAASIALTEFPVLNSSLSDDESEIIYKGDHNIGVAMDTEKGLVVPNIKGVQNLSILEIAGELNRLQAEGQGGAGIASKDLEGTTFTLSNIGAIGGTYMGPVIAKPQVAIGALGKIQTLPRFDEDGDVVAEKIMAVSWAGDHRIVDGATMARFSNRWKDMLENPGLMVATLT</sequence>
<accession>A0A9W7A1C0</accession>
<dbReference type="InterPro" id="IPR023213">
    <property type="entry name" value="CAT-like_dom_sf"/>
</dbReference>
<dbReference type="SUPFAM" id="SSF52777">
    <property type="entry name" value="CoA-dependent acyltransferases"/>
    <property type="match status" value="1"/>
</dbReference>
<dbReference type="SUPFAM" id="SSF51230">
    <property type="entry name" value="Single hybrid motif"/>
    <property type="match status" value="1"/>
</dbReference>
<name>A0A9W7A1C0_9STRA</name>
<dbReference type="PANTHER" id="PTHR43178:SF5">
    <property type="entry name" value="LIPOAMIDE ACYLTRANSFERASE COMPONENT OF BRANCHED-CHAIN ALPHA-KETO ACID DEHYDROGENASE COMPLEX, MITOCHONDRIAL"/>
    <property type="match status" value="1"/>
</dbReference>
<evidence type="ECO:0000313" key="15">
    <source>
        <dbReference type="Proteomes" id="UP001165082"/>
    </source>
</evidence>
<reference evidence="14" key="1">
    <citation type="submission" date="2022-07" db="EMBL/GenBank/DDBJ databases">
        <title>Genome analysis of Parmales, a sister group of diatoms, reveals the evolutionary specialization of diatoms from phago-mixotrophs to photoautotrophs.</title>
        <authorList>
            <person name="Ban H."/>
            <person name="Sato S."/>
            <person name="Yoshikawa S."/>
            <person name="Kazumasa Y."/>
            <person name="Nakamura Y."/>
            <person name="Ichinomiya M."/>
            <person name="Saitoh K."/>
            <person name="Sato N."/>
            <person name="Blanc-Mathieu R."/>
            <person name="Endo H."/>
            <person name="Kuwata A."/>
            <person name="Ogata H."/>
        </authorList>
    </citation>
    <scope>NUCLEOTIDE SEQUENCE</scope>
</reference>
<keyword evidence="15" id="KW-1185">Reference proteome</keyword>
<evidence type="ECO:0000256" key="2">
    <source>
        <dbReference type="ARBA" id="ARBA00004305"/>
    </source>
</evidence>
<keyword evidence="4 10" id="KW-0808">Transferase</keyword>
<keyword evidence="6" id="KW-0809">Transit peptide</keyword>
<proteinExistence type="inferred from homology"/>
<dbReference type="GO" id="GO:0031405">
    <property type="term" value="F:lipoic acid binding"/>
    <property type="evidence" value="ECO:0007669"/>
    <property type="project" value="TreeGrafter"/>
</dbReference>
<dbReference type="InterPro" id="IPR000089">
    <property type="entry name" value="Biotin_lipoyl"/>
</dbReference>
<evidence type="ECO:0000256" key="8">
    <source>
        <dbReference type="ARBA" id="ARBA00023315"/>
    </source>
</evidence>
<dbReference type="Proteomes" id="UP001165082">
    <property type="component" value="Unassembled WGS sequence"/>
</dbReference>
<comment type="catalytic activity">
    <reaction evidence="9">
        <text>N(6)-[(R)-dihydrolipoyl]-L-lysyl-[protein] + 2-methylpropanoyl-CoA = N(6)-[(R)-S(8)-2-methylpropanoyldihydrolipoyl]-L-lysyl-[protein] + CoA</text>
        <dbReference type="Rhea" id="RHEA:18865"/>
        <dbReference type="Rhea" id="RHEA-COMP:10475"/>
        <dbReference type="Rhea" id="RHEA-COMP:10497"/>
        <dbReference type="ChEBI" id="CHEBI:57287"/>
        <dbReference type="ChEBI" id="CHEBI:57338"/>
        <dbReference type="ChEBI" id="CHEBI:83100"/>
        <dbReference type="ChEBI" id="CHEBI:83142"/>
        <dbReference type="EC" id="2.3.1.168"/>
    </reaction>
    <physiologicalReaction direction="left-to-right" evidence="9">
        <dbReference type="Rhea" id="RHEA:18866"/>
    </physiologicalReaction>
</comment>
<feature type="compositionally biased region" description="Low complexity" evidence="11">
    <location>
        <begin position="258"/>
        <end position="277"/>
    </location>
</feature>
<dbReference type="InterPro" id="IPR004167">
    <property type="entry name" value="PSBD"/>
</dbReference>
<dbReference type="Gene3D" id="3.30.559.10">
    <property type="entry name" value="Chloramphenicol acetyltransferase-like domain"/>
    <property type="match status" value="1"/>
</dbReference>
<feature type="compositionally biased region" description="Basic and acidic residues" evidence="11">
    <location>
        <begin position="165"/>
        <end position="179"/>
    </location>
</feature>
<comment type="subcellular location">
    <subcellularLocation>
        <location evidence="2">Mitochondrion matrix</location>
    </subcellularLocation>
</comment>
<feature type="compositionally biased region" description="Gly residues" evidence="11">
    <location>
        <begin position="188"/>
        <end position="197"/>
    </location>
</feature>
<dbReference type="GO" id="GO:0043754">
    <property type="term" value="F:dihydrolipoamide branched chain acyltransferase activity"/>
    <property type="evidence" value="ECO:0007669"/>
    <property type="project" value="UniProtKB-EC"/>
</dbReference>
<evidence type="ECO:0000313" key="14">
    <source>
        <dbReference type="EMBL" id="GMH61132.1"/>
    </source>
</evidence>
<protein>
    <recommendedName>
        <fullName evidence="10">Dihydrolipoamide acetyltransferase component of pyruvate dehydrogenase complex</fullName>
        <ecNumber evidence="10">2.3.1.-</ecNumber>
    </recommendedName>
</protein>
<dbReference type="PROSITE" id="PS50968">
    <property type="entry name" value="BIOTINYL_LIPOYL"/>
    <property type="match status" value="1"/>
</dbReference>
<feature type="region of interest" description="Disordered" evidence="11">
    <location>
        <begin position="159"/>
        <end position="200"/>
    </location>
</feature>
<dbReference type="InterPro" id="IPR003016">
    <property type="entry name" value="2-oxoA_DH_lipoyl-BS"/>
</dbReference>
<keyword evidence="8 10" id="KW-0012">Acyltransferase</keyword>
<dbReference type="InterPro" id="IPR050743">
    <property type="entry name" value="2-oxoacid_DH_E2_comp"/>
</dbReference>
<dbReference type="GO" id="GO:0016407">
    <property type="term" value="F:acetyltransferase activity"/>
    <property type="evidence" value="ECO:0007669"/>
    <property type="project" value="TreeGrafter"/>
</dbReference>
<dbReference type="FunFam" id="2.40.50.100:FF:000013">
    <property type="entry name" value="Dihydrolipoamide acetyltransferase component of pyruvate dehydrogenase complex"/>
    <property type="match status" value="1"/>
</dbReference>
<evidence type="ECO:0000256" key="7">
    <source>
        <dbReference type="ARBA" id="ARBA00023128"/>
    </source>
</evidence>
<evidence type="ECO:0000256" key="10">
    <source>
        <dbReference type="RuleBase" id="RU003423"/>
    </source>
</evidence>
<dbReference type="OrthoDB" id="202158at2759"/>
<dbReference type="Gene3D" id="4.10.320.10">
    <property type="entry name" value="E3-binding domain"/>
    <property type="match status" value="1"/>
</dbReference>
<dbReference type="FunFam" id="4.10.320.10:FF:000002">
    <property type="entry name" value="Dihydrolipoamide acetyltransferase component of pyruvate dehydrogenase complex"/>
    <property type="match status" value="1"/>
</dbReference>
<gene>
    <name evidence="14" type="ORF">TrRE_jg4512</name>
</gene>
<keyword evidence="5 10" id="KW-0450">Lipoyl</keyword>
<evidence type="ECO:0000256" key="11">
    <source>
        <dbReference type="SAM" id="MobiDB-lite"/>
    </source>
</evidence>
<dbReference type="EC" id="2.3.1.-" evidence="10"/>
<evidence type="ECO:0000259" key="13">
    <source>
        <dbReference type="PROSITE" id="PS51826"/>
    </source>
</evidence>
<feature type="region of interest" description="Disordered" evidence="11">
    <location>
        <begin position="258"/>
        <end position="293"/>
    </location>
</feature>
<dbReference type="Pfam" id="PF02817">
    <property type="entry name" value="E3_binding"/>
    <property type="match status" value="1"/>
</dbReference>
<comment type="caution">
    <text evidence="14">The sequence shown here is derived from an EMBL/GenBank/DDBJ whole genome shotgun (WGS) entry which is preliminary data.</text>
</comment>
<evidence type="ECO:0000256" key="4">
    <source>
        <dbReference type="ARBA" id="ARBA00022679"/>
    </source>
</evidence>
<dbReference type="Pfam" id="PF00364">
    <property type="entry name" value="Biotin_lipoyl"/>
    <property type="match status" value="1"/>
</dbReference>
<feature type="domain" description="Peripheral subunit-binding (PSBD)" evidence="13">
    <location>
        <begin position="204"/>
        <end position="241"/>
    </location>
</feature>
<evidence type="ECO:0000256" key="1">
    <source>
        <dbReference type="ARBA" id="ARBA00001938"/>
    </source>
</evidence>
<dbReference type="PANTHER" id="PTHR43178">
    <property type="entry name" value="DIHYDROLIPOAMIDE ACETYLTRANSFERASE COMPONENT OF PYRUVATE DEHYDROGENASE COMPLEX"/>
    <property type="match status" value="1"/>
</dbReference>
<evidence type="ECO:0000256" key="5">
    <source>
        <dbReference type="ARBA" id="ARBA00022823"/>
    </source>
</evidence>
<evidence type="ECO:0000256" key="9">
    <source>
        <dbReference type="ARBA" id="ARBA00051775"/>
    </source>
</evidence>
<dbReference type="InterPro" id="IPR036625">
    <property type="entry name" value="E3-bd_dom_sf"/>
</dbReference>
<organism evidence="14 15">
    <name type="scientific">Triparma retinervis</name>
    <dbReference type="NCBI Taxonomy" id="2557542"/>
    <lineage>
        <taxon>Eukaryota</taxon>
        <taxon>Sar</taxon>
        <taxon>Stramenopiles</taxon>
        <taxon>Ochrophyta</taxon>
        <taxon>Bolidophyceae</taxon>
        <taxon>Parmales</taxon>
        <taxon>Triparmaceae</taxon>
        <taxon>Triparma</taxon>
    </lineage>
</organism>
<comment type="cofactor">
    <cofactor evidence="1 10">
        <name>(R)-lipoate</name>
        <dbReference type="ChEBI" id="CHEBI:83088"/>
    </cofactor>
</comment>
<comment type="similarity">
    <text evidence="3 10">Belongs to the 2-oxoacid dehydrogenase family.</text>
</comment>
<dbReference type="SUPFAM" id="SSF47005">
    <property type="entry name" value="Peripheral subunit-binding domain of 2-oxo acid dehydrogenase complex"/>
    <property type="match status" value="1"/>
</dbReference>
<dbReference type="InterPro" id="IPR001078">
    <property type="entry name" value="2-oxoacid_DH_actylTfrase"/>
</dbReference>
<dbReference type="PROSITE" id="PS00189">
    <property type="entry name" value="LIPOYL"/>
    <property type="match status" value="1"/>
</dbReference>
<dbReference type="EMBL" id="BRXZ01002395">
    <property type="protein sequence ID" value="GMH61132.1"/>
    <property type="molecule type" value="Genomic_DNA"/>
</dbReference>
<keyword evidence="7" id="KW-0496">Mitochondrion</keyword>
<dbReference type="CDD" id="cd06849">
    <property type="entry name" value="lipoyl_domain"/>
    <property type="match status" value="1"/>
</dbReference>
<dbReference type="AlphaFoldDB" id="A0A9W7A1C0"/>
<evidence type="ECO:0000259" key="12">
    <source>
        <dbReference type="PROSITE" id="PS50968"/>
    </source>
</evidence>
<dbReference type="PROSITE" id="PS51826">
    <property type="entry name" value="PSBD"/>
    <property type="match status" value="1"/>
</dbReference>
<evidence type="ECO:0000256" key="6">
    <source>
        <dbReference type="ARBA" id="ARBA00022946"/>
    </source>
</evidence>
<dbReference type="Pfam" id="PF00198">
    <property type="entry name" value="2-oxoacid_dh"/>
    <property type="match status" value="1"/>
</dbReference>
<feature type="domain" description="Lipoyl-binding" evidence="12">
    <location>
        <begin position="75"/>
        <end position="150"/>
    </location>
</feature>
<evidence type="ECO:0000256" key="3">
    <source>
        <dbReference type="ARBA" id="ARBA00007317"/>
    </source>
</evidence>
<dbReference type="GO" id="GO:0005759">
    <property type="term" value="C:mitochondrial matrix"/>
    <property type="evidence" value="ECO:0007669"/>
    <property type="project" value="UniProtKB-SubCell"/>
</dbReference>